<name>A0A0A8ZZP6_ARUDO</name>
<dbReference type="AlphaFoldDB" id="A0A0A8ZZP6"/>
<accession>A0A0A8ZZP6</accession>
<reference evidence="1" key="1">
    <citation type="submission" date="2014-09" db="EMBL/GenBank/DDBJ databases">
        <authorList>
            <person name="Magalhaes I.L.F."/>
            <person name="Oliveira U."/>
            <person name="Santos F.R."/>
            <person name="Vidigal T.H.D.A."/>
            <person name="Brescovit A.D."/>
            <person name="Santos A.J."/>
        </authorList>
    </citation>
    <scope>NUCLEOTIDE SEQUENCE</scope>
    <source>
        <tissue evidence="1">Shoot tissue taken approximately 20 cm above the soil surface</tissue>
    </source>
</reference>
<dbReference type="EMBL" id="GBRH01255680">
    <property type="protein sequence ID" value="JAD42215.1"/>
    <property type="molecule type" value="Transcribed_RNA"/>
</dbReference>
<proteinExistence type="predicted"/>
<dbReference type="PANTHER" id="PTHR36024">
    <property type="entry name" value="ANKYRIN REPEAT PROTEIN SKIP35"/>
    <property type="match status" value="1"/>
</dbReference>
<reference evidence="1" key="2">
    <citation type="journal article" date="2015" name="Data Brief">
        <title>Shoot transcriptome of the giant reed, Arundo donax.</title>
        <authorList>
            <person name="Barrero R.A."/>
            <person name="Guerrero F.D."/>
            <person name="Moolhuijzen P."/>
            <person name="Goolsby J.A."/>
            <person name="Tidwell J."/>
            <person name="Bellgard S.E."/>
            <person name="Bellgard M.I."/>
        </authorList>
    </citation>
    <scope>NUCLEOTIDE SEQUENCE</scope>
    <source>
        <tissue evidence="1">Shoot tissue taken approximately 20 cm above the soil surface</tissue>
    </source>
</reference>
<dbReference type="InterPro" id="IPR044956">
    <property type="entry name" value="SKIP35"/>
</dbReference>
<protein>
    <submittedName>
        <fullName evidence="1">Uncharacterized protein</fullName>
    </submittedName>
</protein>
<organism evidence="1">
    <name type="scientific">Arundo donax</name>
    <name type="common">Giant reed</name>
    <name type="synonym">Donax arundinaceus</name>
    <dbReference type="NCBI Taxonomy" id="35708"/>
    <lineage>
        <taxon>Eukaryota</taxon>
        <taxon>Viridiplantae</taxon>
        <taxon>Streptophyta</taxon>
        <taxon>Embryophyta</taxon>
        <taxon>Tracheophyta</taxon>
        <taxon>Spermatophyta</taxon>
        <taxon>Magnoliopsida</taxon>
        <taxon>Liliopsida</taxon>
        <taxon>Poales</taxon>
        <taxon>Poaceae</taxon>
        <taxon>PACMAD clade</taxon>
        <taxon>Arundinoideae</taxon>
        <taxon>Arundineae</taxon>
        <taxon>Arundo</taxon>
    </lineage>
</organism>
<dbReference type="PANTHER" id="PTHR36024:SF2">
    <property type="entry name" value="OS02G0562400 PROTEIN"/>
    <property type="match status" value="1"/>
</dbReference>
<sequence>MNIMRVLRQGTSPICLEDLPLPMVLGIAYLPLYRACLSAGGRLLPQRLRGELVEAVNRLGEPVSMESQGKDLMLALERHLPSFLIGS</sequence>
<evidence type="ECO:0000313" key="1">
    <source>
        <dbReference type="EMBL" id="JAD42215.1"/>
    </source>
</evidence>